<accession>A0AAN7CAN9</accession>
<dbReference type="Proteomes" id="UP001303760">
    <property type="component" value="Unassembled WGS sequence"/>
</dbReference>
<organism evidence="2 3">
    <name type="scientific">Achaetomium macrosporum</name>
    <dbReference type="NCBI Taxonomy" id="79813"/>
    <lineage>
        <taxon>Eukaryota</taxon>
        <taxon>Fungi</taxon>
        <taxon>Dikarya</taxon>
        <taxon>Ascomycota</taxon>
        <taxon>Pezizomycotina</taxon>
        <taxon>Sordariomycetes</taxon>
        <taxon>Sordariomycetidae</taxon>
        <taxon>Sordariales</taxon>
        <taxon>Chaetomiaceae</taxon>
        <taxon>Achaetomium</taxon>
    </lineage>
</organism>
<feature type="compositionally biased region" description="Low complexity" evidence="1">
    <location>
        <begin position="1"/>
        <end position="16"/>
    </location>
</feature>
<proteinExistence type="predicted"/>
<gene>
    <name evidence="2" type="ORF">C8A03DRAFT_15449</name>
</gene>
<reference evidence="2" key="1">
    <citation type="journal article" date="2023" name="Mol. Phylogenet. Evol.">
        <title>Genome-scale phylogeny and comparative genomics of the fungal order Sordariales.</title>
        <authorList>
            <person name="Hensen N."/>
            <person name="Bonometti L."/>
            <person name="Westerberg I."/>
            <person name="Brannstrom I.O."/>
            <person name="Guillou S."/>
            <person name="Cros-Aarteil S."/>
            <person name="Calhoun S."/>
            <person name="Haridas S."/>
            <person name="Kuo A."/>
            <person name="Mondo S."/>
            <person name="Pangilinan J."/>
            <person name="Riley R."/>
            <person name="LaButti K."/>
            <person name="Andreopoulos B."/>
            <person name="Lipzen A."/>
            <person name="Chen C."/>
            <person name="Yan M."/>
            <person name="Daum C."/>
            <person name="Ng V."/>
            <person name="Clum A."/>
            <person name="Steindorff A."/>
            <person name="Ohm R.A."/>
            <person name="Martin F."/>
            <person name="Silar P."/>
            <person name="Natvig D.O."/>
            <person name="Lalanne C."/>
            <person name="Gautier V."/>
            <person name="Ament-Velasquez S.L."/>
            <person name="Kruys A."/>
            <person name="Hutchinson M.I."/>
            <person name="Powell A.J."/>
            <person name="Barry K."/>
            <person name="Miller A.N."/>
            <person name="Grigoriev I.V."/>
            <person name="Debuchy R."/>
            <person name="Gladieux P."/>
            <person name="Hiltunen Thoren M."/>
            <person name="Johannesson H."/>
        </authorList>
    </citation>
    <scope>NUCLEOTIDE SEQUENCE</scope>
    <source>
        <strain evidence="2">CBS 532.94</strain>
    </source>
</reference>
<dbReference type="AlphaFoldDB" id="A0AAN7CAN9"/>
<comment type="caution">
    <text evidence="2">The sequence shown here is derived from an EMBL/GenBank/DDBJ whole genome shotgun (WGS) entry which is preliminary data.</text>
</comment>
<name>A0AAN7CAN9_9PEZI</name>
<evidence type="ECO:0000313" key="2">
    <source>
        <dbReference type="EMBL" id="KAK4238046.1"/>
    </source>
</evidence>
<feature type="region of interest" description="Disordered" evidence="1">
    <location>
        <begin position="230"/>
        <end position="251"/>
    </location>
</feature>
<feature type="compositionally biased region" description="Basic and acidic residues" evidence="1">
    <location>
        <begin position="230"/>
        <end position="243"/>
    </location>
</feature>
<evidence type="ECO:0000256" key="1">
    <source>
        <dbReference type="SAM" id="MobiDB-lite"/>
    </source>
</evidence>
<dbReference type="EMBL" id="MU860111">
    <property type="protein sequence ID" value="KAK4238046.1"/>
    <property type="molecule type" value="Genomic_DNA"/>
</dbReference>
<feature type="compositionally biased region" description="Polar residues" evidence="1">
    <location>
        <begin position="17"/>
        <end position="44"/>
    </location>
</feature>
<reference evidence="2" key="2">
    <citation type="submission" date="2023-05" db="EMBL/GenBank/DDBJ databases">
        <authorList>
            <consortium name="Lawrence Berkeley National Laboratory"/>
            <person name="Steindorff A."/>
            <person name="Hensen N."/>
            <person name="Bonometti L."/>
            <person name="Westerberg I."/>
            <person name="Brannstrom I.O."/>
            <person name="Guillou S."/>
            <person name="Cros-Aarteil S."/>
            <person name="Calhoun S."/>
            <person name="Haridas S."/>
            <person name="Kuo A."/>
            <person name="Mondo S."/>
            <person name="Pangilinan J."/>
            <person name="Riley R."/>
            <person name="Labutti K."/>
            <person name="Andreopoulos B."/>
            <person name="Lipzen A."/>
            <person name="Chen C."/>
            <person name="Yanf M."/>
            <person name="Daum C."/>
            <person name="Ng V."/>
            <person name="Clum A."/>
            <person name="Ohm R."/>
            <person name="Martin F."/>
            <person name="Silar P."/>
            <person name="Natvig D."/>
            <person name="Lalanne C."/>
            <person name="Gautier V."/>
            <person name="Ament-Velasquez S.L."/>
            <person name="Kruys A."/>
            <person name="Hutchinson M.I."/>
            <person name="Powell A.J."/>
            <person name="Barry K."/>
            <person name="Miller A.N."/>
            <person name="Grigoriev I.V."/>
            <person name="Debuchy R."/>
            <person name="Gladieux P."/>
            <person name="Thoren M.H."/>
            <person name="Johannesson H."/>
        </authorList>
    </citation>
    <scope>NUCLEOTIDE SEQUENCE</scope>
    <source>
        <strain evidence="2">CBS 532.94</strain>
    </source>
</reference>
<keyword evidence="3" id="KW-1185">Reference proteome</keyword>
<evidence type="ECO:0000313" key="3">
    <source>
        <dbReference type="Proteomes" id="UP001303760"/>
    </source>
</evidence>
<protein>
    <submittedName>
        <fullName evidence="2">Uncharacterized protein</fullName>
    </submittedName>
</protein>
<feature type="region of interest" description="Disordered" evidence="1">
    <location>
        <begin position="1"/>
        <end position="45"/>
    </location>
</feature>
<sequence length="251" mass="27773">MSSPPTTTGTNPPINTAALSQPLQNTNLDDLLTQPNSNDDNPTATEKLLEKWDPTIEAIRTATRAAFPSSPQGPPGTTREEFRSYWHGIFTQLLSTVGADASIPYYLTSPPVKKFEIKVFDKTHALGCPCCLPEVDADIVLENEDGVSKLDLVQGVRDHLYGEYGVVPLVNTEEDEEGVMEMETALVYSANWMSAPSWEGEEGERVCYYREVPEVFLYCCSAGGFKEMMEKEVGGEKEDEKPKGKPKTRRA</sequence>